<dbReference type="Pfam" id="PF02771">
    <property type="entry name" value="Acyl-CoA_dh_N"/>
    <property type="match status" value="1"/>
</dbReference>
<dbReference type="Pfam" id="PF02770">
    <property type="entry name" value="Acyl-CoA_dh_M"/>
    <property type="match status" value="1"/>
</dbReference>
<keyword evidence="12" id="KW-1185">Reference proteome</keyword>
<evidence type="ECO:0000313" key="11">
    <source>
        <dbReference type="EMBL" id="MFC1851128.1"/>
    </source>
</evidence>
<dbReference type="InterPro" id="IPR025878">
    <property type="entry name" value="Acyl-CoA_dh-like_C_dom"/>
</dbReference>
<evidence type="ECO:0000259" key="10">
    <source>
        <dbReference type="Pfam" id="PF12806"/>
    </source>
</evidence>
<feature type="domain" description="Acyl-CoA dehydrogenase/oxidase N-terminal" evidence="9">
    <location>
        <begin position="39"/>
        <end position="159"/>
    </location>
</feature>
<proteinExistence type="inferred from homology"/>
<feature type="domain" description="Acyl-CoA dehydrogenase/oxidase C-terminal" evidence="7">
    <location>
        <begin position="285"/>
        <end position="452"/>
    </location>
</feature>
<feature type="domain" description="Acetyl-CoA dehydrogenase-like C-terminal" evidence="10">
    <location>
        <begin position="565"/>
        <end position="664"/>
    </location>
</feature>
<dbReference type="EMBL" id="JBHPBY010000155">
    <property type="protein sequence ID" value="MFC1851128.1"/>
    <property type="molecule type" value="Genomic_DNA"/>
</dbReference>
<reference evidence="11 12" key="1">
    <citation type="submission" date="2024-09" db="EMBL/GenBank/DDBJ databases">
        <title>Laminarin stimulates single cell rates of sulfate reduction while oxygen inhibits transcriptomic activity in coastal marine sediment.</title>
        <authorList>
            <person name="Lindsay M."/>
            <person name="Orcutt B."/>
            <person name="Emerson D."/>
            <person name="Stepanauskas R."/>
            <person name="D'Angelo T."/>
        </authorList>
    </citation>
    <scope>NUCLEOTIDE SEQUENCE [LARGE SCALE GENOMIC DNA]</scope>
    <source>
        <strain evidence="11">SAG AM-311-K15</strain>
    </source>
</reference>
<dbReference type="InterPro" id="IPR006091">
    <property type="entry name" value="Acyl-CoA_Oxase/DH_mid-dom"/>
</dbReference>
<evidence type="ECO:0000259" key="7">
    <source>
        <dbReference type="Pfam" id="PF00441"/>
    </source>
</evidence>
<keyword evidence="3 6" id="KW-0285">Flavoprotein</keyword>
<comment type="similarity">
    <text evidence="2 6">Belongs to the acyl-CoA dehydrogenase family.</text>
</comment>
<comment type="cofactor">
    <cofactor evidence="1 6">
        <name>FAD</name>
        <dbReference type="ChEBI" id="CHEBI:57692"/>
    </cofactor>
</comment>
<dbReference type="Gene3D" id="2.40.110.10">
    <property type="entry name" value="Butyryl-CoA Dehydrogenase, subunit A, domain 2"/>
    <property type="match status" value="1"/>
</dbReference>
<evidence type="ECO:0000256" key="2">
    <source>
        <dbReference type="ARBA" id="ARBA00009347"/>
    </source>
</evidence>
<dbReference type="EC" id="1.3.8.-" evidence="11"/>
<dbReference type="Gene3D" id="1.10.540.10">
    <property type="entry name" value="Acyl-CoA dehydrogenase/oxidase, N-terminal domain"/>
    <property type="match status" value="1"/>
</dbReference>
<evidence type="ECO:0000313" key="12">
    <source>
        <dbReference type="Proteomes" id="UP001594351"/>
    </source>
</evidence>
<dbReference type="PANTHER" id="PTHR42803:SF1">
    <property type="entry name" value="BROAD-SPECIFICITY LINEAR ACYL-COA DEHYDROGENASE FADE5"/>
    <property type="match status" value="1"/>
</dbReference>
<dbReference type="Proteomes" id="UP001594351">
    <property type="component" value="Unassembled WGS sequence"/>
</dbReference>
<comment type="caution">
    <text evidence="11">The sequence shown here is derived from an EMBL/GenBank/DDBJ whole genome shotgun (WGS) entry which is preliminary data.</text>
</comment>
<evidence type="ECO:0000256" key="1">
    <source>
        <dbReference type="ARBA" id="ARBA00001974"/>
    </source>
</evidence>
<evidence type="ECO:0000259" key="9">
    <source>
        <dbReference type="Pfam" id="PF02771"/>
    </source>
</evidence>
<name>A0ABV6YYI1_UNCC1</name>
<dbReference type="PANTHER" id="PTHR42803">
    <property type="entry name" value="ACYL-COA DEHYDROGENASE"/>
    <property type="match status" value="1"/>
</dbReference>
<accession>A0ABV6YYI1</accession>
<sequence>MLAKHYLANVTDIKFNLFDVLQVTKLLEFEKYKEIEADDISMVLETAAEVAEQELAPSYAVADREGCTFKEGQVTIPKSIHQGYQLLIEQGWMTVGLDSEHEGQGFPLVVATAVAELLTGPNLPLSTYFGLTEAVVDFIIAFGTEEMKKIYLPPLLAGKWSGTMVMTEPDVGSAVGDLRTTAEKKDSSYYISGTKSFITAGAHDMTENVVHIVLARLKDAPPGIKGLSIFLVPTYRPDQEGSRGEFNDVICTGIEEKMGLHGSVTCSLAFGEEGKCLGYLIGEENKGIKYLFRMMNRLRIATGLSGLTLASTAYLNAREYAKTRIQGVKIQDFRDVNAPRVPLIEHPDIRRMLMLMKSRIEGMRALLLDTSYRLDLSNTHPDEKVRGLNSDMVDLLTPICKAYVTDHSFEITSLAMQVMGGVGYTGDYPVEQYMRDIRVASIYEGANGIQALDFLGRKLPLKKGKVFFNLVAEIDRFIHKSLPHSLLGRELSLLGKYLNIYVNGVAEATGLGMGLLKLQRQTTANVGSVRWLKNLGNSFSALVSQFYRELSVADYDFKKLSLVATPEKAALHAVGLVEITGDILVAYALLKHALVAVKKLTEIRQEMKVPENTPWIEFAKESETAAYYIGKIESARFFIHHCLPRILALQVTMASKNSTILDLPIASF</sequence>
<keyword evidence="4 6" id="KW-0274">FAD</keyword>
<dbReference type="SUPFAM" id="SSF56645">
    <property type="entry name" value="Acyl-CoA dehydrogenase NM domain-like"/>
    <property type="match status" value="1"/>
</dbReference>
<protein>
    <submittedName>
        <fullName evidence="11">Acyl-CoA dehydrogenase</fullName>
        <ecNumber evidence="11">1.3.8.-</ecNumber>
    </submittedName>
</protein>
<feature type="domain" description="Acyl-CoA oxidase/dehydrogenase middle" evidence="8">
    <location>
        <begin position="164"/>
        <end position="270"/>
    </location>
</feature>
<dbReference type="InterPro" id="IPR036250">
    <property type="entry name" value="AcylCo_DH-like_C"/>
</dbReference>
<dbReference type="InterPro" id="IPR052166">
    <property type="entry name" value="Diverse_Acyl-CoA_DH"/>
</dbReference>
<dbReference type="SUPFAM" id="SSF47203">
    <property type="entry name" value="Acyl-CoA dehydrogenase C-terminal domain-like"/>
    <property type="match status" value="1"/>
</dbReference>
<dbReference type="Pfam" id="PF12806">
    <property type="entry name" value="Acyl-CoA_dh_C"/>
    <property type="match status" value="1"/>
</dbReference>
<dbReference type="Pfam" id="PF00441">
    <property type="entry name" value="Acyl-CoA_dh_1"/>
    <property type="match status" value="1"/>
</dbReference>
<dbReference type="InterPro" id="IPR009100">
    <property type="entry name" value="AcylCoA_DH/oxidase_NM_dom_sf"/>
</dbReference>
<dbReference type="Gene3D" id="1.20.140.10">
    <property type="entry name" value="Butyryl-CoA Dehydrogenase, subunit A, domain 3"/>
    <property type="match status" value="1"/>
</dbReference>
<keyword evidence="5 6" id="KW-0560">Oxidoreductase</keyword>
<organism evidence="11 12">
    <name type="scientific">candidate division CSSED10-310 bacterium</name>
    <dbReference type="NCBI Taxonomy" id="2855610"/>
    <lineage>
        <taxon>Bacteria</taxon>
        <taxon>Bacteria division CSSED10-310</taxon>
    </lineage>
</organism>
<evidence type="ECO:0000256" key="5">
    <source>
        <dbReference type="ARBA" id="ARBA00023002"/>
    </source>
</evidence>
<dbReference type="GO" id="GO:0016491">
    <property type="term" value="F:oxidoreductase activity"/>
    <property type="evidence" value="ECO:0007669"/>
    <property type="project" value="UniProtKB-KW"/>
</dbReference>
<evidence type="ECO:0000259" key="8">
    <source>
        <dbReference type="Pfam" id="PF02770"/>
    </source>
</evidence>
<dbReference type="InterPro" id="IPR009075">
    <property type="entry name" value="AcylCo_DH/oxidase_C"/>
</dbReference>
<evidence type="ECO:0000256" key="4">
    <source>
        <dbReference type="ARBA" id="ARBA00022827"/>
    </source>
</evidence>
<gene>
    <name evidence="11" type="ORF">ACFL27_13115</name>
</gene>
<dbReference type="InterPro" id="IPR037069">
    <property type="entry name" value="AcylCoA_DH/ox_N_sf"/>
</dbReference>
<evidence type="ECO:0000256" key="3">
    <source>
        <dbReference type="ARBA" id="ARBA00022630"/>
    </source>
</evidence>
<dbReference type="InterPro" id="IPR013786">
    <property type="entry name" value="AcylCoA_DH/ox_N"/>
</dbReference>
<dbReference type="InterPro" id="IPR046373">
    <property type="entry name" value="Acyl-CoA_Oxase/DH_mid-dom_sf"/>
</dbReference>
<evidence type="ECO:0000256" key="6">
    <source>
        <dbReference type="RuleBase" id="RU362125"/>
    </source>
</evidence>